<name>A0A1W6ZQW7_9HYPH</name>
<dbReference type="InterPro" id="IPR049468">
    <property type="entry name" value="Restrct_endonuc-II-like_dom"/>
</dbReference>
<accession>A0A1W6ZQW7</accession>
<dbReference type="InterPro" id="IPR047187">
    <property type="entry name" value="SF1_C_Upf1"/>
</dbReference>
<dbReference type="InterPro" id="IPR041679">
    <property type="entry name" value="DNA2/NAM7-like_C"/>
</dbReference>
<dbReference type="SUPFAM" id="SSF54534">
    <property type="entry name" value="FKBP-like"/>
    <property type="match status" value="1"/>
</dbReference>
<evidence type="ECO:0000259" key="6">
    <source>
        <dbReference type="Pfam" id="PF01272"/>
    </source>
</evidence>
<keyword evidence="2" id="KW-0547">Nucleotide-binding</keyword>
<dbReference type="Gene3D" id="3.40.50.300">
    <property type="entry name" value="P-loop containing nucleotide triphosphate hydrolases"/>
    <property type="match status" value="3"/>
</dbReference>
<dbReference type="InterPro" id="IPR036953">
    <property type="entry name" value="GreA/GreB_C_sf"/>
</dbReference>
<sequence length="1624" mass="181101">MSDNRSTAAERLHELLGYVEQVVKLDEKAAFKLADYRLASGQTYQFHQHQFHGLPGVKHDQSDDDGPIWLTIERLKRHNPPKASDSLAEWLENSNDPEKEPKLRDFLIATVPLTEKDKLVAEKRARIEDCHPALAKEDQGKFDIRFRLEDRPDISAEAAAYIAGPWLSWANEELPRRRCITLYHRLFEAVQQVELGGPDAAIELVWGIGLTRWIKEGVLIDLPLLERLIEVEINEQSGGLIRIRPRQADAVINLRPYEELRLDGVPLAQNTARRALALSAEDDGVSPFARETFEPILRACQSQLDAEGRYLPDSDHVEPASEVPPASEQLTVSDTWVIFARRRNDSFVLKDIQNLQKSVEENKEELPGPATTLVMGPKASKSDAWKPLSETMGGAPVMSEPDEPPSPLGELFFPMPFNDEQVEIIRRLEKEDGVVVQGPPGTGKTHTISNIICHYLATGRRVLVVSHGEAALSVLRDKLPEEVRELSISITTSEREGLKQLEGAVRVLQSIVQSVKPGEQLRLIRDLESSIVRMRQRIAAIDAQMEESARVQLSEVPGRGVSPAELAKAVVSSREACQWFDDAPAAFFSETGIEPKALDVVRRCRMSLGKRIEYLGGEYPSTSDLPSADALARLHDDISRSQDYSERAASVTDFTPKLASLESVALAEQAANYLDTLIASAKHLDQHTWLRAFSEDSATERPPAFPALLDFIDSASSLLDEYRRYVQTPVVVPNVAEANFEFDNILKKLSEGQNAFGLFAFAEKKLKPVVEEVRIVGRPPQSAAEWTHVRSFYLWQVRHREVTTKWHAIATDVGTSPAYGVTITAISGLNATLKAVLQIAPQVQEQLSECLPHVLAKAPGSLWPDITKMEALRDCLRDAAAATRLSASRAEVARVASLFKPSAKKLGPIVATFLEQAVGRRDIAPEKIESIWNSLLNTLNDIADRRITFETIALIADQIENAGAPAWAQRLRQEPASQDADPIIPANWREAWDWATSLNFLQRNDQRELMHTLAGERSNLDHAVSKSFERLVRERTFYGLAQSMTGPVKAALMAFAASLRKIGGGQGAGASRHRRAARQAMAACYGGVPCWIMPSWRVAEQLPGEVGTFDLVIMDEASQSDIKEITALLRGKKILVVGDDKQVSPSAAFIENAKIDRLERTYLAGQPFKTLLLPGSSLYDLAKVMFPDKFVMLREHFRCVEPIIQFSTQFYTEALVPLRIPTVQERIDPPLVDIYVPDGVRSGDKINHREAEVIVDEIAKIIETPSLATKGEADAFRTIGVISLIGSKQAALINRMILERFGEELVMRHKIACGDSATFQGNERDIVFLSMVADSAKKQAQTALHFEQRFNVAMSRARDRLYLVRSVREEELNPKDLKANVIRHMREPMQGRPQATGDLEARCDSDFEREILRRLVARGFRVLPQVGAMGFSIDMVVEGDGSARLAIECDGDKYHGPERWAADMTRQRVLERVGWKFWRCWSSSFTVDPDGCMADLFDTLDRLNIRPSHGISTPAVYTEHRETKRVSAQVLGGTPAKYRAISSTGAKIGDRLVVRYIDENRTISFELTENRDDLVNGQISAASPLGKQLVGANEEDEVEFEANGAVRRVLVMRIERDRRDAEAA</sequence>
<dbReference type="Gene3D" id="3.40.960.10">
    <property type="entry name" value="VSR Endonuclease"/>
    <property type="match status" value="1"/>
</dbReference>
<evidence type="ECO:0000259" key="7">
    <source>
        <dbReference type="Pfam" id="PF13086"/>
    </source>
</evidence>
<dbReference type="RefSeq" id="WP_086088083.1">
    <property type="nucleotide sequence ID" value="NZ_CP021112.1"/>
</dbReference>
<dbReference type="CDD" id="cd18808">
    <property type="entry name" value="SF1_C_Upf1"/>
    <property type="match status" value="1"/>
</dbReference>
<evidence type="ECO:0000256" key="5">
    <source>
        <dbReference type="ARBA" id="ARBA00022840"/>
    </source>
</evidence>
<dbReference type="GO" id="GO:0032784">
    <property type="term" value="P:regulation of DNA-templated transcription elongation"/>
    <property type="evidence" value="ECO:0007669"/>
    <property type="project" value="InterPro"/>
</dbReference>
<protein>
    <submittedName>
        <fullName evidence="10">DNA helicase</fullName>
    </submittedName>
</protein>
<dbReference type="STRING" id="1235591.CAK95_11695"/>
<keyword evidence="5" id="KW-0067">ATP-binding</keyword>
<dbReference type="Pfam" id="PF18741">
    <property type="entry name" value="MTES_1575"/>
    <property type="match status" value="1"/>
</dbReference>
<dbReference type="PANTHER" id="PTHR43788">
    <property type="entry name" value="DNA2/NAM7 HELICASE FAMILY MEMBER"/>
    <property type="match status" value="1"/>
</dbReference>
<evidence type="ECO:0000259" key="9">
    <source>
        <dbReference type="Pfam" id="PF18741"/>
    </source>
</evidence>
<dbReference type="Pfam" id="PF13087">
    <property type="entry name" value="AAA_12"/>
    <property type="match status" value="1"/>
</dbReference>
<dbReference type="GO" id="GO:0003677">
    <property type="term" value="F:DNA binding"/>
    <property type="evidence" value="ECO:0007669"/>
    <property type="project" value="InterPro"/>
</dbReference>
<dbReference type="GO" id="GO:0016787">
    <property type="term" value="F:hydrolase activity"/>
    <property type="evidence" value="ECO:0007669"/>
    <property type="project" value="UniProtKB-KW"/>
</dbReference>
<feature type="domain" description="Restriction endonuclease type II-like" evidence="9">
    <location>
        <begin position="1407"/>
        <end position="1500"/>
    </location>
</feature>
<feature type="domain" description="DNA2/NAM7 helicase helicase" evidence="7">
    <location>
        <begin position="417"/>
        <end position="538"/>
    </location>
</feature>
<proteinExistence type="inferred from homology"/>
<dbReference type="InterPro" id="IPR027417">
    <property type="entry name" value="P-loop_NTPase"/>
</dbReference>
<dbReference type="GO" id="GO:0043139">
    <property type="term" value="F:5'-3' DNA helicase activity"/>
    <property type="evidence" value="ECO:0007669"/>
    <property type="project" value="TreeGrafter"/>
</dbReference>
<organism evidence="10 11">
    <name type="scientific">Pseudorhodoplanes sinuspersici</name>
    <dbReference type="NCBI Taxonomy" id="1235591"/>
    <lineage>
        <taxon>Bacteria</taxon>
        <taxon>Pseudomonadati</taxon>
        <taxon>Pseudomonadota</taxon>
        <taxon>Alphaproteobacteria</taxon>
        <taxon>Hyphomicrobiales</taxon>
        <taxon>Pseudorhodoplanes</taxon>
    </lineage>
</organism>
<evidence type="ECO:0000313" key="11">
    <source>
        <dbReference type="Proteomes" id="UP000194137"/>
    </source>
</evidence>
<keyword evidence="4 10" id="KW-0347">Helicase</keyword>
<evidence type="ECO:0000256" key="1">
    <source>
        <dbReference type="ARBA" id="ARBA00007913"/>
    </source>
</evidence>
<reference evidence="10 11" key="1">
    <citation type="submission" date="2017-05" db="EMBL/GenBank/DDBJ databases">
        <title>Full genome sequence of Pseudorhodoplanes sinuspersici.</title>
        <authorList>
            <person name="Dastgheib S.M.M."/>
            <person name="Shavandi M."/>
            <person name="Tirandaz H."/>
        </authorList>
    </citation>
    <scope>NUCLEOTIDE SEQUENCE [LARGE SCALE GENOMIC DNA]</scope>
    <source>
        <strain evidence="10 11">RIPI110</strain>
    </source>
</reference>
<dbReference type="KEGG" id="psin:CAK95_11695"/>
<evidence type="ECO:0000313" key="10">
    <source>
        <dbReference type="EMBL" id="ARP99675.1"/>
    </source>
</evidence>
<evidence type="ECO:0000256" key="2">
    <source>
        <dbReference type="ARBA" id="ARBA00022741"/>
    </source>
</evidence>
<evidence type="ECO:0000259" key="8">
    <source>
        <dbReference type="Pfam" id="PF13087"/>
    </source>
</evidence>
<feature type="domain" description="DNA2/NAM7 helicase-like C-terminal" evidence="8">
    <location>
        <begin position="1184"/>
        <end position="1364"/>
    </location>
</feature>
<gene>
    <name evidence="10" type="ORF">CAK95_11695</name>
</gene>
<dbReference type="Proteomes" id="UP000194137">
    <property type="component" value="Chromosome"/>
</dbReference>
<dbReference type="Pfam" id="PF13086">
    <property type="entry name" value="AAA_11"/>
    <property type="match status" value="1"/>
</dbReference>
<dbReference type="Pfam" id="PF01272">
    <property type="entry name" value="GreA_GreB"/>
    <property type="match status" value="1"/>
</dbReference>
<dbReference type="Gene3D" id="3.10.50.30">
    <property type="entry name" value="Transcription elongation factor, GreA/GreB, C-terminal domain"/>
    <property type="match status" value="1"/>
</dbReference>
<feature type="domain" description="Transcription elongation factor GreA/GreB C-terminal" evidence="6">
    <location>
        <begin position="1548"/>
        <end position="1615"/>
    </location>
</feature>
<evidence type="ECO:0000256" key="4">
    <source>
        <dbReference type="ARBA" id="ARBA00022806"/>
    </source>
</evidence>
<dbReference type="OrthoDB" id="9757917at2"/>
<keyword evidence="11" id="KW-1185">Reference proteome</keyword>
<dbReference type="GO" id="GO:0005524">
    <property type="term" value="F:ATP binding"/>
    <property type="evidence" value="ECO:0007669"/>
    <property type="project" value="UniProtKB-KW"/>
</dbReference>
<dbReference type="SUPFAM" id="SSF52980">
    <property type="entry name" value="Restriction endonuclease-like"/>
    <property type="match status" value="1"/>
</dbReference>
<dbReference type="PANTHER" id="PTHR43788:SF8">
    <property type="entry name" value="DNA-BINDING PROTEIN SMUBP-2"/>
    <property type="match status" value="1"/>
</dbReference>
<dbReference type="InterPro" id="IPR050534">
    <property type="entry name" value="Coronavir_polyprotein_1ab"/>
</dbReference>
<dbReference type="InterPro" id="IPR001437">
    <property type="entry name" value="Tscrpt_elong_fac_GreA/B_C"/>
</dbReference>
<dbReference type="InterPro" id="IPR041677">
    <property type="entry name" value="DNA2/NAM7_AAA_11"/>
</dbReference>
<evidence type="ECO:0000256" key="3">
    <source>
        <dbReference type="ARBA" id="ARBA00022801"/>
    </source>
</evidence>
<dbReference type="InterPro" id="IPR011335">
    <property type="entry name" value="Restrct_endonuc-II-like"/>
</dbReference>
<keyword evidence="3" id="KW-0378">Hydrolase</keyword>
<dbReference type="EMBL" id="CP021112">
    <property type="protein sequence ID" value="ARP99675.1"/>
    <property type="molecule type" value="Genomic_DNA"/>
</dbReference>
<dbReference type="SUPFAM" id="SSF52540">
    <property type="entry name" value="P-loop containing nucleoside triphosphate hydrolases"/>
    <property type="match status" value="1"/>
</dbReference>
<comment type="similarity">
    <text evidence="1">Belongs to the DNA2/NAM7 helicase family.</text>
</comment>